<dbReference type="Gene3D" id="3.40.50.150">
    <property type="entry name" value="Vaccinia Virus protein VP39"/>
    <property type="match status" value="1"/>
</dbReference>
<evidence type="ECO:0000256" key="2">
    <source>
        <dbReference type="ARBA" id="ARBA00020987"/>
    </source>
</evidence>
<dbReference type="PANTHER" id="PTHR21451">
    <property type="entry name" value="HISTONE H3 METHYLTRANSFERASE"/>
    <property type="match status" value="1"/>
</dbReference>
<evidence type="ECO:0000259" key="7">
    <source>
        <dbReference type="Pfam" id="PF08123"/>
    </source>
</evidence>
<name>A0A812TFU4_9DINO</name>
<keyword evidence="9" id="KW-1185">Reference proteome</keyword>
<reference evidence="8" key="1">
    <citation type="submission" date="2021-02" db="EMBL/GenBank/DDBJ databases">
        <authorList>
            <person name="Dougan E. K."/>
            <person name="Rhodes N."/>
            <person name="Thang M."/>
            <person name="Chan C."/>
        </authorList>
    </citation>
    <scope>NUCLEOTIDE SEQUENCE</scope>
</reference>
<dbReference type="GO" id="GO:0140956">
    <property type="term" value="F:histone H3K79 trimethyltransferase activity"/>
    <property type="evidence" value="ECO:0007669"/>
    <property type="project" value="UniProtKB-EC"/>
</dbReference>
<dbReference type="SUPFAM" id="SSF53335">
    <property type="entry name" value="S-adenosyl-L-methionine-dependent methyltransferases"/>
    <property type="match status" value="1"/>
</dbReference>
<dbReference type="OrthoDB" id="443402at2759"/>
<accession>A0A812TFU4</accession>
<organism evidence="8 9">
    <name type="scientific">Symbiodinium necroappetens</name>
    <dbReference type="NCBI Taxonomy" id="1628268"/>
    <lineage>
        <taxon>Eukaryota</taxon>
        <taxon>Sar</taxon>
        <taxon>Alveolata</taxon>
        <taxon>Dinophyceae</taxon>
        <taxon>Suessiales</taxon>
        <taxon>Symbiodiniaceae</taxon>
        <taxon>Symbiodinium</taxon>
    </lineage>
</organism>
<sequence length="270" mass="29787">KSSFALCQSLRVDVDRVLATYWRGREGYSISAKEQRRLDRGARGSKPSTYGELTAEGVRLLAERWGLDDTEGAPGIFADLGCGVGKMVVQVYLECPGVGRALGVELSATRCRRAREAWEALLLSDEAFELRQRLLKSSGCQEEASPQDEVEFIQGNLLEADISDVTHIYLSSLCFDEATLFASAQKVQQEGRQLRGVASLQPLPLLREVGELLLPMSWTSRGGEDMWVGVRVSDAARRQVWAPCPTSTRPSGKAPKRRGVRVPHQCHSVL</sequence>
<evidence type="ECO:0000256" key="3">
    <source>
        <dbReference type="ARBA" id="ARBA00022853"/>
    </source>
</evidence>
<evidence type="ECO:0000313" key="8">
    <source>
        <dbReference type="EMBL" id="CAE7524832.1"/>
    </source>
</evidence>
<comment type="caution">
    <text evidence="8">The sequence shown here is derived from an EMBL/GenBank/DDBJ whole genome shotgun (WGS) entry which is preliminary data.</text>
</comment>
<dbReference type="InterPro" id="IPR030445">
    <property type="entry name" value="H3-K79_meTrfase"/>
</dbReference>
<proteinExistence type="predicted"/>
<dbReference type="InterPro" id="IPR029063">
    <property type="entry name" value="SAM-dependent_MTases_sf"/>
</dbReference>
<dbReference type="InterPro" id="IPR025789">
    <property type="entry name" value="DOT1_dom"/>
</dbReference>
<keyword evidence="3" id="KW-0156">Chromatin regulator</keyword>
<feature type="non-terminal residue" evidence="8">
    <location>
        <position position="270"/>
    </location>
</feature>
<dbReference type="EC" id="2.1.1.360" evidence="1"/>
<evidence type="ECO:0000256" key="6">
    <source>
        <dbReference type="SAM" id="MobiDB-lite"/>
    </source>
</evidence>
<comment type="catalytic activity">
    <reaction evidence="5">
        <text>L-lysyl(79)-[histone H3] + 3 S-adenosyl-L-methionine = N(6),N(6),N(6)-trimethyl-L-lysyl(79)-[histone H3] + 3 S-adenosyl-L-homocysteine + 3 H(+)</text>
        <dbReference type="Rhea" id="RHEA:60328"/>
        <dbReference type="Rhea" id="RHEA-COMP:15549"/>
        <dbReference type="Rhea" id="RHEA-COMP:15552"/>
        <dbReference type="ChEBI" id="CHEBI:15378"/>
        <dbReference type="ChEBI" id="CHEBI:29969"/>
        <dbReference type="ChEBI" id="CHEBI:57856"/>
        <dbReference type="ChEBI" id="CHEBI:59789"/>
        <dbReference type="ChEBI" id="CHEBI:61961"/>
        <dbReference type="EC" id="2.1.1.360"/>
    </reaction>
</comment>
<gene>
    <name evidence="8" type="ORF">SNEC2469_LOCUS15037</name>
</gene>
<evidence type="ECO:0000313" key="9">
    <source>
        <dbReference type="Proteomes" id="UP000601435"/>
    </source>
</evidence>
<evidence type="ECO:0000256" key="1">
    <source>
        <dbReference type="ARBA" id="ARBA00012190"/>
    </source>
</evidence>
<dbReference type="GO" id="GO:0051726">
    <property type="term" value="P:regulation of cell cycle"/>
    <property type="evidence" value="ECO:0007669"/>
    <property type="project" value="InterPro"/>
</dbReference>
<dbReference type="PANTHER" id="PTHR21451:SF19">
    <property type="entry name" value="ACTIVATED IN BLOCKED UNFOLDED PROTEIN RESPONSE"/>
    <property type="match status" value="1"/>
</dbReference>
<dbReference type="EMBL" id="CAJNJA010024328">
    <property type="protein sequence ID" value="CAE7524832.1"/>
    <property type="molecule type" value="Genomic_DNA"/>
</dbReference>
<feature type="region of interest" description="Disordered" evidence="6">
    <location>
        <begin position="243"/>
        <end position="262"/>
    </location>
</feature>
<dbReference type="Pfam" id="PF08123">
    <property type="entry name" value="DOT1"/>
    <property type="match status" value="1"/>
</dbReference>
<evidence type="ECO:0000256" key="4">
    <source>
        <dbReference type="ARBA" id="ARBA00029821"/>
    </source>
</evidence>
<feature type="domain" description="DOT1" evidence="7">
    <location>
        <begin position="47"/>
        <end position="120"/>
    </location>
</feature>
<dbReference type="Proteomes" id="UP000601435">
    <property type="component" value="Unassembled WGS sequence"/>
</dbReference>
<evidence type="ECO:0000256" key="5">
    <source>
        <dbReference type="ARBA" id="ARBA00047770"/>
    </source>
</evidence>
<protein>
    <recommendedName>
        <fullName evidence="2">Histone-lysine N-methyltransferase, H3 lysine-79 specific</fullName>
        <ecNumber evidence="1">2.1.1.360</ecNumber>
    </recommendedName>
    <alternativeName>
        <fullName evidence="4">Histone H3-K79 methyltransferase</fullName>
    </alternativeName>
</protein>
<dbReference type="AlphaFoldDB" id="A0A812TFU4"/>